<comment type="caution">
    <text evidence="8">The sequence shown here is derived from an EMBL/GenBank/DDBJ whole genome shotgun (WGS) entry which is preliminary data.</text>
</comment>
<protein>
    <recommendedName>
        <fullName evidence="6">Aminotransferase</fullName>
        <ecNumber evidence="6">2.6.1.-</ecNumber>
    </recommendedName>
</protein>
<sequence>MPVRFAERMQRLGTEGAFEVLARARGLEAKGRDIVHLEIGEPDFATPDNITEAAVSALHAGFTHYTPAGGIMEARAAVGGFVTRRLGVETDPLEVVLVPGSKNVLLFVLLACVEPGDEVIYPDPGYPVYGSLVNFLGAAPVPVRLREERNFRMDLDELEALVTPRTRLLILNTPQNPTGGVLTRDDVEFVARLAVEHDLLVVADEIYSQIVYGFEHVSVLSQPGMKERTVLMDGMSKAYAMCGWRLGYAVAPRELAASMETLMINTSSCAAAFTQMAAVEAFESPESQAAVERMVAQFQRRRDLVVDSLNSIPGVRCQRPEGSFYAFPNIEGTGLNERALADGLLEEAGVAVLPGTAFGAAGAGFLRLAYTQGEDDLRKGLERIGNYVDGQRR</sequence>
<keyword evidence="5" id="KW-0663">Pyridoxal phosphate</keyword>
<dbReference type="Proteomes" id="UP000612893">
    <property type="component" value="Unassembled WGS sequence"/>
</dbReference>
<dbReference type="EC" id="2.6.1.-" evidence="6"/>
<feature type="domain" description="Aminotransferase class I/classII large" evidence="7">
    <location>
        <begin position="33"/>
        <end position="384"/>
    </location>
</feature>
<comment type="similarity">
    <text evidence="2 6">Belongs to the class-I pyridoxal-phosphate-dependent aminotransferase family.</text>
</comment>
<dbReference type="Pfam" id="PF00155">
    <property type="entry name" value="Aminotran_1_2"/>
    <property type="match status" value="1"/>
</dbReference>
<dbReference type="Gene3D" id="3.40.640.10">
    <property type="entry name" value="Type I PLP-dependent aspartate aminotransferase-like (Major domain)"/>
    <property type="match status" value="1"/>
</dbReference>
<dbReference type="PROSITE" id="PS00105">
    <property type="entry name" value="AA_TRANSFER_CLASS_1"/>
    <property type="match status" value="1"/>
</dbReference>
<keyword evidence="4 6" id="KW-0808">Transferase</keyword>
<name>A0A934N8R5_9BACT</name>
<evidence type="ECO:0000256" key="3">
    <source>
        <dbReference type="ARBA" id="ARBA00022576"/>
    </source>
</evidence>
<evidence type="ECO:0000313" key="8">
    <source>
        <dbReference type="EMBL" id="MBJ7597889.1"/>
    </source>
</evidence>
<dbReference type="RefSeq" id="WP_338200477.1">
    <property type="nucleotide sequence ID" value="NZ_JAEKNR010000083.1"/>
</dbReference>
<dbReference type="InterPro" id="IPR004839">
    <property type="entry name" value="Aminotransferase_I/II_large"/>
</dbReference>
<comment type="cofactor">
    <cofactor evidence="1 6">
        <name>pyridoxal 5'-phosphate</name>
        <dbReference type="ChEBI" id="CHEBI:597326"/>
    </cofactor>
</comment>
<dbReference type="InterPro" id="IPR015424">
    <property type="entry name" value="PyrdxlP-dep_Trfase"/>
</dbReference>
<accession>A0A934N8R5</accession>
<dbReference type="EMBL" id="JAEKNR010000083">
    <property type="protein sequence ID" value="MBJ7597889.1"/>
    <property type="molecule type" value="Genomic_DNA"/>
</dbReference>
<organism evidence="8 9">
    <name type="scientific">Candidatus Nephthysia bennettiae</name>
    <dbReference type="NCBI Taxonomy" id="3127016"/>
    <lineage>
        <taxon>Bacteria</taxon>
        <taxon>Bacillati</taxon>
        <taxon>Candidatus Dormiibacterota</taxon>
        <taxon>Candidatus Dormibacteria</taxon>
        <taxon>Candidatus Dormibacterales</taxon>
        <taxon>Candidatus Dormibacteraceae</taxon>
        <taxon>Candidatus Nephthysia</taxon>
    </lineage>
</organism>
<dbReference type="GO" id="GO:0008483">
    <property type="term" value="F:transaminase activity"/>
    <property type="evidence" value="ECO:0007669"/>
    <property type="project" value="UniProtKB-KW"/>
</dbReference>
<keyword evidence="9" id="KW-1185">Reference proteome</keyword>
<dbReference type="AlphaFoldDB" id="A0A934N8R5"/>
<dbReference type="PANTHER" id="PTHR46383">
    <property type="entry name" value="ASPARTATE AMINOTRANSFERASE"/>
    <property type="match status" value="1"/>
</dbReference>
<evidence type="ECO:0000259" key="7">
    <source>
        <dbReference type="Pfam" id="PF00155"/>
    </source>
</evidence>
<reference evidence="8" key="1">
    <citation type="submission" date="2020-10" db="EMBL/GenBank/DDBJ databases">
        <title>Ca. Dormibacterota MAGs.</title>
        <authorList>
            <person name="Montgomery K."/>
        </authorList>
    </citation>
    <scope>NUCLEOTIDE SEQUENCE [LARGE SCALE GENOMIC DNA]</scope>
    <source>
        <strain evidence="8">SC8812_S17_10</strain>
    </source>
</reference>
<dbReference type="FunFam" id="3.40.640.10:FF:000033">
    <property type="entry name" value="Aspartate aminotransferase"/>
    <property type="match status" value="1"/>
</dbReference>
<keyword evidence="3 6" id="KW-0032">Aminotransferase</keyword>
<dbReference type="Gene3D" id="3.90.1150.10">
    <property type="entry name" value="Aspartate Aminotransferase, domain 1"/>
    <property type="match status" value="1"/>
</dbReference>
<dbReference type="InterPro" id="IPR015422">
    <property type="entry name" value="PyrdxlP-dep_Trfase_small"/>
</dbReference>
<evidence type="ECO:0000313" key="9">
    <source>
        <dbReference type="Proteomes" id="UP000612893"/>
    </source>
</evidence>
<dbReference type="InterPro" id="IPR050596">
    <property type="entry name" value="AspAT/PAT-like"/>
</dbReference>
<dbReference type="SUPFAM" id="SSF53383">
    <property type="entry name" value="PLP-dependent transferases"/>
    <property type="match status" value="1"/>
</dbReference>
<dbReference type="InterPro" id="IPR004838">
    <property type="entry name" value="NHTrfase_class1_PyrdxlP-BS"/>
</dbReference>
<evidence type="ECO:0000256" key="5">
    <source>
        <dbReference type="ARBA" id="ARBA00022898"/>
    </source>
</evidence>
<evidence type="ECO:0000256" key="4">
    <source>
        <dbReference type="ARBA" id="ARBA00022679"/>
    </source>
</evidence>
<gene>
    <name evidence="8" type="ORF">JF922_07355</name>
</gene>
<dbReference type="CDD" id="cd00609">
    <property type="entry name" value="AAT_like"/>
    <property type="match status" value="1"/>
</dbReference>
<proteinExistence type="inferred from homology"/>
<evidence type="ECO:0000256" key="1">
    <source>
        <dbReference type="ARBA" id="ARBA00001933"/>
    </source>
</evidence>
<dbReference type="InterPro" id="IPR015421">
    <property type="entry name" value="PyrdxlP-dep_Trfase_major"/>
</dbReference>
<dbReference type="PANTHER" id="PTHR46383:SF1">
    <property type="entry name" value="ASPARTATE AMINOTRANSFERASE"/>
    <property type="match status" value="1"/>
</dbReference>
<evidence type="ECO:0000256" key="2">
    <source>
        <dbReference type="ARBA" id="ARBA00007441"/>
    </source>
</evidence>
<evidence type="ECO:0000256" key="6">
    <source>
        <dbReference type="RuleBase" id="RU000481"/>
    </source>
</evidence>